<dbReference type="PROSITE" id="PS00211">
    <property type="entry name" value="ABC_TRANSPORTER_1"/>
    <property type="match status" value="1"/>
</dbReference>
<feature type="domain" description="ABC transporter" evidence="8">
    <location>
        <begin position="5"/>
        <end position="243"/>
    </location>
</feature>
<dbReference type="SUPFAM" id="SSF52540">
    <property type="entry name" value="P-loop containing nucleoside triphosphate hydrolases"/>
    <property type="match status" value="2"/>
</dbReference>
<comment type="caution">
    <text evidence="9">The sequence shown here is derived from an EMBL/GenBank/DDBJ whole genome shotgun (WGS) entry which is preliminary data.</text>
</comment>
<keyword evidence="4" id="KW-1003">Cell membrane</keyword>
<dbReference type="OrthoDB" id="9784450at2"/>
<dbReference type="Pfam" id="PF00005">
    <property type="entry name" value="ABC_tran"/>
    <property type="match status" value="2"/>
</dbReference>
<dbReference type="GO" id="GO:0005886">
    <property type="term" value="C:plasma membrane"/>
    <property type="evidence" value="ECO:0007669"/>
    <property type="project" value="UniProtKB-SubCell"/>
</dbReference>
<evidence type="ECO:0000313" key="10">
    <source>
        <dbReference type="Proteomes" id="UP000321113"/>
    </source>
</evidence>
<sequence length="479" mass="51985">MDKVIDIKALSIYSDQETIVQALSLSLVWGKPVTILGETGSGKSLLVQAIMGALPKGLEMEGNISLFGQSGLSQRQIEEHWGNDIAMLPQEPWLSLDPIMPAIKQISLVNWLVRGFAKEKSRKVADQALSLLGLDDSLQKVPSHLSGGMAQRLAYLCATAAGGRVLIADEPTKGLDASRRAQLIELLKKHSEFGALLTITHDVEVARSLGGELIVMRQGEILERGDCEAVLTNPKSTYAQELLSAWDFRAPSSTRSLAKQNLVQVKSVSKSRGGKTLFDGLSLTIKAGEVVGIVGDSGLGKSTLADMILGLTDTDSGSITRSEKFAPAKLLKLYQDPPSAFCQTITLEQNLRDLCGLHKIDFSKVSELMKDLKLDNTLLNRTPDCVSGGELQRFAIVRVLLMKPKLLVADEPTSRLDPIIAASTIKLLLEQTRRIDCALVLISHDLKLIDQVSDKVIQLADFAPPHLLDAEPMQTVTVS</sequence>
<organism evidence="9 10">
    <name type="scientific">Vibrio superstes NBRC 103154</name>
    <dbReference type="NCBI Taxonomy" id="1219062"/>
    <lineage>
        <taxon>Bacteria</taxon>
        <taxon>Pseudomonadati</taxon>
        <taxon>Pseudomonadota</taxon>
        <taxon>Gammaproteobacteria</taxon>
        <taxon>Vibrionales</taxon>
        <taxon>Vibrionaceae</taxon>
        <taxon>Vibrio</taxon>
    </lineage>
</organism>
<protein>
    <submittedName>
        <fullName evidence="9">ABC transporter ATP-binding protein</fullName>
    </submittedName>
</protein>
<dbReference type="InterPro" id="IPR027417">
    <property type="entry name" value="P-loop_NTPase"/>
</dbReference>
<evidence type="ECO:0000313" key="9">
    <source>
        <dbReference type="EMBL" id="GEM80466.1"/>
    </source>
</evidence>
<dbReference type="PANTHER" id="PTHR43297">
    <property type="entry name" value="OLIGOPEPTIDE TRANSPORT ATP-BINDING PROTEIN APPD"/>
    <property type="match status" value="1"/>
</dbReference>
<gene>
    <name evidence="9" type="ORF">VSU01S_27110</name>
</gene>
<evidence type="ECO:0000256" key="1">
    <source>
        <dbReference type="ARBA" id="ARBA00004417"/>
    </source>
</evidence>
<keyword evidence="6 9" id="KW-0067">ATP-binding</keyword>
<evidence type="ECO:0000259" key="8">
    <source>
        <dbReference type="PROSITE" id="PS50893"/>
    </source>
</evidence>
<dbReference type="SMART" id="SM00382">
    <property type="entry name" value="AAA"/>
    <property type="match status" value="2"/>
</dbReference>
<keyword evidence="7" id="KW-0472">Membrane</keyword>
<dbReference type="InterPro" id="IPR003439">
    <property type="entry name" value="ABC_transporter-like_ATP-bd"/>
</dbReference>
<dbReference type="PANTHER" id="PTHR43297:SF7">
    <property type="entry name" value="D,D-DIPEPTIDE TRANSPORT ATP-BINDING PROTEIN DDPD-RELATED"/>
    <property type="match status" value="1"/>
</dbReference>
<keyword evidence="10" id="KW-1185">Reference proteome</keyword>
<dbReference type="GO" id="GO:0005524">
    <property type="term" value="F:ATP binding"/>
    <property type="evidence" value="ECO:0007669"/>
    <property type="project" value="UniProtKB-KW"/>
</dbReference>
<keyword evidence="5" id="KW-0547">Nucleotide-binding</keyword>
<comment type="similarity">
    <text evidence="2">Belongs to the ABC transporter superfamily.</text>
</comment>
<evidence type="ECO:0000256" key="5">
    <source>
        <dbReference type="ARBA" id="ARBA00022741"/>
    </source>
</evidence>
<proteinExistence type="inferred from homology"/>
<dbReference type="EMBL" id="BJXK01000011">
    <property type="protein sequence ID" value="GEM80466.1"/>
    <property type="molecule type" value="Genomic_DNA"/>
</dbReference>
<dbReference type="PROSITE" id="PS50893">
    <property type="entry name" value="ABC_TRANSPORTER_2"/>
    <property type="match status" value="2"/>
</dbReference>
<evidence type="ECO:0000256" key="7">
    <source>
        <dbReference type="ARBA" id="ARBA00023136"/>
    </source>
</evidence>
<dbReference type="InterPro" id="IPR050388">
    <property type="entry name" value="ABC_Ni/Peptide_Import"/>
</dbReference>
<evidence type="ECO:0000256" key="2">
    <source>
        <dbReference type="ARBA" id="ARBA00005417"/>
    </source>
</evidence>
<dbReference type="Gene3D" id="3.40.50.300">
    <property type="entry name" value="P-loop containing nucleotide triphosphate hydrolases"/>
    <property type="match status" value="2"/>
</dbReference>
<keyword evidence="3" id="KW-0813">Transport</keyword>
<comment type="subcellular location">
    <subcellularLocation>
        <location evidence="1">Cell inner membrane</location>
        <topology evidence="1">Peripheral membrane protein</topology>
    </subcellularLocation>
</comment>
<evidence type="ECO:0000256" key="3">
    <source>
        <dbReference type="ARBA" id="ARBA00022448"/>
    </source>
</evidence>
<dbReference type="GO" id="GO:0016887">
    <property type="term" value="F:ATP hydrolysis activity"/>
    <property type="evidence" value="ECO:0007669"/>
    <property type="project" value="InterPro"/>
</dbReference>
<feature type="domain" description="ABC transporter" evidence="8">
    <location>
        <begin position="263"/>
        <end position="478"/>
    </location>
</feature>
<dbReference type="InterPro" id="IPR017871">
    <property type="entry name" value="ABC_transporter-like_CS"/>
</dbReference>
<dbReference type="Proteomes" id="UP000321113">
    <property type="component" value="Unassembled WGS sequence"/>
</dbReference>
<dbReference type="InterPro" id="IPR003593">
    <property type="entry name" value="AAA+_ATPase"/>
</dbReference>
<dbReference type="AlphaFoldDB" id="A0A511QUI5"/>
<reference evidence="9 10" key="1">
    <citation type="submission" date="2019-07" db="EMBL/GenBank/DDBJ databases">
        <title>Whole genome shotgun sequence of Vibrio superstes NBRC 103154.</title>
        <authorList>
            <person name="Hosoyama A."/>
            <person name="Uohara A."/>
            <person name="Ohji S."/>
            <person name="Ichikawa N."/>
        </authorList>
    </citation>
    <scope>NUCLEOTIDE SEQUENCE [LARGE SCALE GENOMIC DNA]</scope>
    <source>
        <strain evidence="9 10">NBRC 103154</strain>
    </source>
</reference>
<evidence type="ECO:0000256" key="6">
    <source>
        <dbReference type="ARBA" id="ARBA00022840"/>
    </source>
</evidence>
<accession>A0A511QUI5</accession>
<name>A0A511QUI5_9VIBR</name>
<dbReference type="RefSeq" id="WP_119010226.1">
    <property type="nucleotide sequence ID" value="NZ_BJXK01000011.1"/>
</dbReference>
<evidence type="ECO:0000256" key="4">
    <source>
        <dbReference type="ARBA" id="ARBA00022475"/>
    </source>
</evidence>